<feature type="signal peptide" evidence="1">
    <location>
        <begin position="1"/>
        <end position="21"/>
    </location>
</feature>
<keyword evidence="1" id="KW-0732">Signal</keyword>
<gene>
    <name evidence="2" type="ORF">NAF29_07315</name>
</gene>
<proteinExistence type="predicted"/>
<dbReference type="EMBL" id="JAMQGP010000002">
    <property type="protein sequence ID" value="MCM2679479.1"/>
    <property type="molecule type" value="Genomic_DNA"/>
</dbReference>
<accession>A0AA42B743</accession>
<reference evidence="2 3" key="1">
    <citation type="journal article" date="2013" name="Antonie Van Leeuwenhoek">
        <title>Echinimonas agarilytica gen. nov., sp. nov., a new gammaproteobacterium isolated from the sea urchin Strongylocentrotus intermedius.</title>
        <authorList>
            <person name="Nedashkovskaya O.I."/>
            <person name="Stenkova A.M."/>
            <person name="Zhukova N.V."/>
            <person name="Van Trappen S."/>
            <person name="Lee J.S."/>
            <person name="Kim S.B."/>
        </authorList>
    </citation>
    <scope>NUCLEOTIDE SEQUENCE [LARGE SCALE GENOMIC DNA]</scope>
    <source>
        <strain evidence="2 3">KMM 6351</strain>
    </source>
</reference>
<dbReference type="RefSeq" id="WP_251260854.1">
    <property type="nucleotide sequence ID" value="NZ_JAMQGP010000002.1"/>
</dbReference>
<evidence type="ECO:0000313" key="2">
    <source>
        <dbReference type="EMBL" id="MCM2679479.1"/>
    </source>
</evidence>
<sequence>MFRVAGTVALLLSLLACERFAADSVLADYPQRLANVTQSHVHLNPPLLQVLPPISRNSTAAAMQAQQLDITDWWQLKDCDFQHLLAQRNSSLGRVQQPSIRLRYEVEILMALQHCVATTESQSSRDILLDLIPIKTQQIKAVWQHMWVSDPSLVALFGVQEQPITDNAGLVELEKSLQHLSALFNAYQDGNLPLTLTLLSDLEQHLQSLHTNTYLPQLWFGLREAQGALQAATTVLSHSEAISCHLGKPSADARQAQTFFRQYYVSQVQPYIAQLNAGHRRIAPLLNRLSQTWPETLQQRLTLLTPKPSVTALTKSHAIEWQKLFKRCGLATAG</sequence>
<keyword evidence="3" id="KW-1185">Reference proteome</keyword>
<name>A0AA42B743_9GAMM</name>
<dbReference type="PROSITE" id="PS51257">
    <property type="entry name" value="PROKAR_LIPOPROTEIN"/>
    <property type="match status" value="1"/>
</dbReference>
<evidence type="ECO:0000256" key="1">
    <source>
        <dbReference type="SAM" id="SignalP"/>
    </source>
</evidence>
<dbReference type="Pfam" id="PF11279">
    <property type="entry name" value="DUF3080"/>
    <property type="match status" value="1"/>
</dbReference>
<dbReference type="AlphaFoldDB" id="A0AA42B743"/>
<organism evidence="2 3">
    <name type="scientific">Echinimonas agarilytica</name>
    <dbReference type="NCBI Taxonomy" id="1215918"/>
    <lineage>
        <taxon>Bacteria</taxon>
        <taxon>Pseudomonadati</taxon>
        <taxon>Pseudomonadota</taxon>
        <taxon>Gammaproteobacteria</taxon>
        <taxon>Alteromonadales</taxon>
        <taxon>Echinimonadaceae</taxon>
        <taxon>Echinimonas</taxon>
    </lineage>
</organism>
<dbReference type="Proteomes" id="UP001165393">
    <property type="component" value="Unassembled WGS sequence"/>
</dbReference>
<protein>
    <submittedName>
        <fullName evidence="2">DUF3080 domain-containing protein</fullName>
    </submittedName>
</protein>
<feature type="chain" id="PRO_5041402114" evidence="1">
    <location>
        <begin position="22"/>
        <end position="334"/>
    </location>
</feature>
<comment type="caution">
    <text evidence="2">The sequence shown here is derived from an EMBL/GenBank/DDBJ whole genome shotgun (WGS) entry which is preliminary data.</text>
</comment>
<dbReference type="InterPro" id="IPR021431">
    <property type="entry name" value="DUF3080"/>
</dbReference>
<evidence type="ECO:0000313" key="3">
    <source>
        <dbReference type="Proteomes" id="UP001165393"/>
    </source>
</evidence>